<accession>A0ABT1XQ12</accession>
<name>A0ABT1XQ12_9SPHN</name>
<evidence type="ECO:0000313" key="2">
    <source>
        <dbReference type="Proteomes" id="UP001206067"/>
    </source>
</evidence>
<protein>
    <recommendedName>
        <fullName evidence="3">DUF2336 domain-containing protein</fullName>
    </recommendedName>
</protein>
<evidence type="ECO:0008006" key="3">
    <source>
        <dbReference type="Google" id="ProtNLM"/>
    </source>
</evidence>
<comment type="caution">
    <text evidence="1">The sequence shown here is derived from an EMBL/GenBank/DDBJ whole genome shotgun (WGS) entry which is preliminary data.</text>
</comment>
<reference evidence="1 2" key="1">
    <citation type="submission" date="2022-08" db="EMBL/GenBank/DDBJ databases">
        <title>Polyphasic taxonomy analysis of Qipengyuania sp.RS5-5.</title>
        <authorList>
            <person name="Xamxidin M."/>
            <person name="Wu M."/>
        </authorList>
    </citation>
    <scope>NUCLEOTIDE SEQUENCE [LARGE SCALE GENOMIC DNA]</scope>
    <source>
        <strain evidence="1 2">RS5-5</strain>
    </source>
</reference>
<sequence length="322" mass="34205">MTIEEEAMHPPSDSPVEMILRDELAHGDGVLQSLAPILGHLVATAGNPLFNDQVVASIRGRAADVARQLLREQAAVAGLGDPDGFADAGVVELADALMNQQGFLVHCHALTIEAQTAEALRSRSGIDPVVSPMLQSLIASKSPEIAGGAMAILAAQARFFQQHARMELPLRELPGAIFEQVLHTWRNFAGSDASTITAQAEGTLRSTFDEGMSRIGLLNRMISALGKDARPALAVSNGGVSLFTSALAHISDQARDTIVVATSEQLVGRLALSLRAAGLDASVVAEQFAYFHPDIDLPEGFEALRQDRAQELLQHRKAGDAD</sequence>
<keyword evidence="2" id="KW-1185">Reference proteome</keyword>
<gene>
    <name evidence="1" type="ORF">NSO95_07305</name>
</gene>
<evidence type="ECO:0000313" key="1">
    <source>
        <dbReference type="EMBL" id="MCR2833750.1"/>
    </source>
</evidence>
<dbReference type="Proteomes" id="UP001206067">
    <property type="component" value="Unassembled WGS sequence"/>
</dbReference>
<dbReference type="EMBL" id="JANKHH010000004">
    <property type="protein sequence ID" value="MCR2833750.1"/>
    <property type="molecule type" value="Genomic_DNA"/>
</dbReference>
<organism evidence="1 2">
    <name type="scientific">Parerythrobacter lacustris</name>
    <dbReference type="NCBI Taxonomy" id="2969984"/>
    <lineage>
        <taxon>Bacteria</taxon>
        <taxon>Pseudomonadati</taxon>
        <taxon>Pseudomonadota</taxon>
        <taxon>Alphaproteobacteria</taxon>
        <taxon>Sphingomonadales</taxon>
        <taxon>Erythrobacteraceae</taxon>
        <taxon>Parerythrobacter</taxon>
    </lineage>
</organism>
<proteinExistence type="predicted"/>